<dbReference type="EMBL" id="JAAIUW010000004">
    <property type="protein sequence ID" value="KAF7836839.1"/>
    <property type="molecule type" value="Genomic_DNA"/>
</dbReference>
<accession>A0A834X2N9</accession>
<dbReference type="Proteomes" id="UP000634136">
    <property type="component" value="Unassembled WGS sequence"/>
</dbReference>
<sequence>MEEIERVIEWQMINEALEEVILSQSLEAPIILCN</sequence>
<evidence type="ECO:0000313" key="1">
    <source>
        <dbReference type="EMBL" id="KAF7836839.1"/>
    </source>
</evidence>
<protein>
    <submittedName>
        <fullName evidence="1">Uncharacterized protein</fullName>
    </submittedName>
</protein>
<dbReference type="AlphaFoldDB" id="A0A834X2N9"/>
<organism evidence="1 2">
    <name type="scientific">Senna tora</name>
    <dbReference type="NCBI Taxonomy" id="362788"/>
    <lineage>
        <taxon>Eukaryota</taxon>
        <taxon>Viridiplantae</taxon>
        <taxon>Streptophyta</taxon>
        <taxon>Embryophyta</taxon>
        <taxon>Tracheophyta</taxon>
        <taxon>Spermatophyta</taxon>
        <taxon>Magnoliopsida</taxon>
        <taxon>eudicotyledons</taxon>
        <taxon>Gunneridae</taxon>
        <taxon>Pentapetalae</taxon>
        <taxon>rosids</taxon>
        <taxon>fabids</taxon>
        <taxon>Fabales</taxon>
        <taxon>Fabaceae</taxon>
        <taxon>Caesalpinioideae</taxon>
        <taxon>Cassia clade</taxon>
        <taxon>Senna</taxon>
    </lineage>
</organism>
<name>A0A834X2N9_9FABA</name>
<evidence type="ECO:0000313" key="2">
    <source>
        <dbReference type="Proteomes" id="UP000634136"/>
    </source>
</evidence>
<gene>
    <name evidence="1" type="ORF">G2W53_011698</name>
</gene>
<proteinExistence type="predicted"/>
<keyword evidence="2" id="KW-1185">Reference proteome</keyword>
<reference evidence="1" key="1">
    <citation type="submission" date="2020-09" db="EMBL/GenBank/DDBJ databases">
        <title>Genome-Enabled Discovery of Anthraquinone Biosynthesis in Senna tora.</title>
        <authorList>
            <person name="Kang S.-H."/>
            <person name="Pandey R.P."/>
            <person name="Lee C.-M."/>
            <person name="Sim J.-S."/>
            <person name="Jeong J.-T."/>
            <person name="Choi B.-S."/>
            <person name="Jung M."/>
            <person name="Ginzburg D."/>
            <person name="Zhao K."/>
            <person name="Won S.Y."/>
            <person name="Oh T.-J."/>
            <person name="Yu Y."/>
            <person name="Kim N.-H."/>
            <person name="Lee O.R."/>
            <person name="Lee T.-H."/>
            <person name="Bashyal P."/>
            <person name="Kim T.-S."/>
            <person name="Lee W.-H."/>
            <person name="Kawkins C."/>
            <person name="Kim C.-K."/>
            <person name="Kim J.S."/>
            <person name="Ahn B.O."/>
            <person name="Rhee S.Y."/>
            <person name="Sohng J.K."/>
        </authorList>
    </citation>
    <scope>NUCLEOTIDE SEQUENCE</scope>
    <source>
        <tissue evidence="1">Leaf</tissue>
    </source>
</reference>
<comment type="caution">
    <text evidence="1">The sequence shown here is derived from an EMBL/GenBank/DDBJ whole genome shotgun (WGS) entry which is preliminary data.</text>
</comment>